<dbReference type="InterPro" id="IPR022441">
    <property type="entry name" value="Para_beta_helix_rpt-2"/>
</dbReference>
<keyword evidence="2" id="KW-0677">Repeat</keyword>
<sequence>MRFLIPILVLLLAPFACLAERVEVWPGQGALARAIATARPGDELVLGEGTYAGPVQIDKPLTLTGPRARIDGPGEGSVIMVTAPDVTISGVTITGAGARLSEFDSGIRLLKGAQGARVEGVTLIGNLIGIDVHGARGVTIRGNRIEGRNDLRVPERGPGIYVWNAPRLLVENNTITKGRDGVFITTSDEAVYRSNRFSDLRFAFHSMYANRIEVTENISHGNDMGFAFMYSTRLIVERNLSEGDANHGFFMNFANKAELRQNEVRSGGDKCLFVYNSNHNFFDANRFAGCGIGVHFTAGSQGNVLTGNAFVGNRTQVKYVGTRWLEWSDGARGNYWSDQAGFDVNGDGLVDSPYRPNDSIDQLVWSQPAARLLMGTPAVQLIRWSQSRFPGLLPGGVIDSHPLVSPEGAGLPQGDPS</sequence>
<dbReference type="NCBIfam" id="TIGR04247">
    <property type="entry name" value="NosD_copper_fam"/>
    <property type="match status" value="1"/>
</dbReference>
<dbReference type="PANTHER" id="PTHR22990">
    <property type="entry name" value="F-BOX ONLY PROTEIN"/>
    <property type="match status" value="1"/>
</dbReference>
<feature type="domain" description="Carbohydrate-binding/sugar hydrolysis" evidence="4">
    <location>
        <begin position="38"/>
        <end position="185"/>
    </location>
</feature>
<dbReference type="RefSeq" id="WP_176856023.1">
    <property type="nucleotide sequence ID" value="NZ_JABCJD010000014.1"/>
</dbReference>
<dbReference type="InterPro" id="IPR006626">
    <property type="entry name" value="PbH1"/>
</dbReference>
<dbReference type="SMART" id="SM00722">
    <property type="entry name" value="CASH"/>
    <property type="match status" value="2"/>
</dbReference>
<dbReference type="Gene3D" id="2.160.20.10">
    <property type="entry name" value="Single-stranded right-handed beta-helix, Pectin lyase-like"/>
    <property type="match status" value="1"/>
</dbReference>
<feature type="domain" description="Carbohydrate-binding/sugar hydrolysis" evidence="4">
    <location>
        <begin position="191"/>
        <end position="352"/>
    </location>
</feature>
<organism evidence="5 6">
    <name type="scientific">Donghicola mangrovi</name>
    <dbReference type="NCBI Taxonomy" id="2729614"/>
    <lineage>
        <taxon>Bacteria</taxon>
        <taxon>Pseudomonadati</taxon>
        <taxon>Pseudomonadota</taxon>
        <taxon>Alphaproteobacteria</taxon>
        <taxon>Rhodobacterales</taxon>
        <taxon>Roseobacteraceae</taxon>
        <taxon>Donghicola</taxon>
    </lineage>
</organism>
<keyword evidence="6" id="KW-1185">Reference proteome</keyword>
<evidence type="ECO:0000256" key="1">
    <source>
        <dbReference type="ARBA" id="ARBA00004906"/>
    </source>
</evidence>
<comment type="pathway">
    <text evidence="1">Protein modification; protein ubiquitination.</text>
</comment>
<dbReference type="NCBIfam" id="TIGR03804">
    <property type="entry name" value="para_beta_helix"/>
    <property type="match status" value="1"/>
</dbReference>
<evidence type="ECO:0000256" key="2">
    <source>
        <dbReference type="ARBA" id="ARBA00022737"/>
    </source>
</evidence>
<proteinExistence type="predicted"/>
<evidence type="ECO:0000256" key="3">
    <source>
        <dbReference type="ARBA" id="ARBA00022786"/>
    </source>
</evidence>
<dbReference type="InterPro" id="IPR026464">
    <property type="entry name" value="NosD_copper_fam"/>
</dbReference>
<comment type="caution">
    <text evidence="5">The sequence shown here is derived from an EMBL/GenBank/DDBJ whole genome shotgun (WGS) entry which is preliminary data.</text>
</comment>
<dbReference type="InterPro" id="IPR007742">
    <property type="entry name" value="NosD_dom"/>
</dbReference>
<dbReference type="SUPFAM" id="SSF51126">
    <property type="entry name" value="Pectin lyase-like"/>
    <property type="match status" value="1"/>
</dbReference>
<dbReference type="InterPro" id="IPR012334">
    <property type="entry name" value="Pectin_lyas_fold"/>
</dbReference>
<dbReference type="InterPro" id="IPR006633">
    <property type="entry name" value="Carb-bd_sugar_hydrolysis-dom"/>
</dbReference>
<evidence type="ECO:0000313" key="5">
    <source>
        <dbReference type="EMBL" id="NVO29332.1"/>
    </source>
</evidence>
<dbReference type="PANTHER" id="PTHR22990:SF15">
    <property type="entry name" value="F-BOX ONLY PROTEIN 10"/>
    <property type="match status" value="1"/>
</dbReference>
<dbReference type="Proteomes" id="UP000523601">
    <property type="component" value="Unassembled WGS sequence"/>
</dbReference>
<dbReference type="EMBL" id="JABCJD010000014">
    <property type="protein sequence ID" value="NVO29332.1"/>
    <property type="molecule type" value="Genomic_DNA"/>
</dbReference>
<gene>
    <name evidence="5" type="primary">nosD</name>
    <name evidence="5" type="ORF">HJ526_18075</name>
</gene>
<accession>A0ABX2PK15</accession>
<dbReference type="SMART" id="SM00710">
    <property type="entry name" value="PbH1"/>
    <property type="match status" value="9"/>
</dbReference>
<keyword evidence="3" id="KW-0833">Ubl conjugation pathway</keyword>
<dbReference type="Pfam" id="PF05048">
    <property type="entry name" value="NosD"/>
    <property type="match status" value="1"/>
</dbReference>
<name>A0ABX2PK15_9RHOB</name>
<evidence type="ECO:0000259" key="4">
    <source>
        <dbReference type="SMART" id="SM00722"/>
    </source>
</evidence>
<evidence type="ECO:0000313" key="6">
    <source>
        <dbReference type="Proteomes" id="UP000523601"/>
    </source>
</evidence>
<reference evidence="5 6" key="1">
    <citation type="submission" date="2020-04" db="EMBL/GenBank/DDBJ databases">
        <title>Donghicola sp., a member of the Rhodobacteraceae family isolated from mangrove forest in Thailand.</title>
        <authorList>
            <person name="Charoenyingcharoen P."/>
            <person name="Yukphan P."/>
        </authorList>
    </citation>
    <scope>NUCLEOTIDE SEQUENCE [LARGE SCALE GENOMIC DNA]</scope>
    <source>
        <strain evidence="5 6">C2-DW-16</strain>
    </source>
</reference>
<dbReference type="InterPro" id="IPR051550">
    <property type="entry name" value="SCF-Subunits/Alg-Epimerases"/>
</dbReference>
<protein>
    <submittedName>
        <fullName evidence="5">Nitrous oxide reductase family maturation protein NosD</fullName>
    </submittedName>
</protein>
<dbReference type="InterPro" id="IPR011050">
    <property type="entry name" value="Pectin_lyase_fold/virulence"/>
</dbReference>